<proteinExistence type="predicted"/>
<dbReference type="SUPFAM" id="SSF55486">
    <property type="entry name" value="Metalloproteases ('zincins'), catalytic domain"/>
    <property type="match status" value="1"/>
</dbReference>
<keyword evidence="3 6" id="KW-0378">Hydrolase</keyword>
<dbReference type="PANTHER" id="PTHR10127">
    <property type="entry name" value="DISCOIDIN, CUB, EGF, LAMININ , AND ZINC METALLOPROTEASE DOMAIN CONTAINING"/>
    <property type="match status" value="1"/>
</dbReference>
<keyword evidence="5 6" id="KW-0482">Metalloprotease</keyword>
<comment type="cofactor">
    <cofactor evidence="6 7">
        <name>Zn(2+)</name>
        <dbReference type="ChEBI" id="CHEBI:29105"/>
    </cofactor>
    <text evidence="6 7">Binds 1 zinc ion per subunit.</text>
</comment>
<evidence type="ECO:0000256" key="7">
    <source>
        <dbReference type="RuleBase" id="RU361183"/>
    </source>
</evidence>
<feature type="binding site" evidence="6">
    <location>
        <position position="157"/>
    </location>
    <ligand>
        <name>Zn(2+)</name>
        <dbReference type="ChEBI" id="CHEBI:29105"/>
        <note>catalytic</note>
    </ligand>
</feature>
<dbReference type="Gene3D" id="3.40.390.10">
    <property type="entry name" value="Collagenase (Catalytic Domain)"/>
    <property type="match status" value="1"/>
</dbReference>
<reference evidence="9" key="1">
    <citation type="submission" date="2015-11" db="EMBL/GenBank/DDBJ databases">
        <title>De novo transcriptome assembly of four potential Pierce s Disease insect vectors from Arizona vineyards.</title>
        <authorList>
            <person name="Tassone E.E."/>
        </authorList>
    </citation>
    <scope>NUCLEOTIDE SEQUENCE</scope>
</reference>
<keyword evidence="1 6" id="KW-0645">Protease</keyword>
<evidence type="ECO:0000256" key="6">
    <source>
        <dbReference type="PROSITE-ProRule" id="PRU01211"/>
    </source>
</evidence>
<dbReference type="PANTHER" id="PTHR10127:SF780">
    <property type="entry name" value="METALLOENDOPEPTIDASE"/>
    <property type="match status" value="1"/>
</dbReference>
<dbReference type="PROSITE" id="PS51864">
    <property type="entry name" value="ASTACIN"/>
    <property type="match status" value="1"/>
</dbReference>
<dbReference type="Pfam" id="PF01400">
    <property type="entry name" value="Astacin"/>
    <property type="match status" value="1"/>
</dbReference>
<dbReference type="SMART" id="SM00235">
    <property type="entry name" value="ZnMc"/>
    <property type="match status" value="1"/>
</dbReference>
<protein>
    <recommendedName>
        <fullName evidence="7">Metalloendopeptidase</fullName>
        <ecNumber evidence="7">3.4.24.-</ecNumber>
    </recommendedName>
</protein>
<feature type="binding site" evidence="6">
    <location>
        <position position="161"/>
    </location>
    <ligand>
        <name>Zn(2+)</name>
        <dbReference type="ChEBI" id="CHEBI:29105"/>
        <note>catalytic</note>
    </ligand>
</feature>
<feature type="active site" evidence="6">
    <location>
        <position position="158"/>
    </location>
</feature>
<dbReference type="EC" id="3.4.24.-" evidence="7"/>
<dbReference type="GO" id="GO:0006508">
    <property type="term" value="P:proteolysis"/>
    <property type="evidence" value="ECO:0007669"/>
    <property type="project" value="UniProtKB-KW"/>
</dbReference>
<dbReference type="PRINTS" id="PR00480">
    <property type="entry name" value="ASTACIN"/>
</dbReference>
<dbReference type="GO" id="GO:0008270">
    <property type="term" value="F:zinc ion binding"/>
    <property type="evidence" value="ECO:0007669"/>
    <property type="project" value="UniProtKB-UniRule"/>
</dbReference>
<gene>
    <name evidence="9" type="ORF">g.35668</name>
</gene>
<keyword evidence="6" id="KW-1015">Disulfide bond</keyword>
<dbReference type="AlphaFoldDB" id="A0A1B6M8P9"/>
<evidence type="ECO:0000256" key="5">
    <source>
        <dbReference type="ARBA" id="ARBA00023049"/>
    </source>
</evidence>
<dbReference type="InterPro" id="IPR006026">
    <property type="entry name" value="Peptidase_Metallo"/>
</dbReference>
<dbReference type="InterPro" id="IPR024079">
    <property type="entry name" value="MetalloPept_cat_dom_sf"/>
</dbReference>
<evidence type="ECO:0000256" key="4">
    <source>
        <dbReference type="ARBA" id="ARBA00022833"/>
    </source>
</evidence>
<dbReference type="EMBL" id="GEBQ01007689">
    <property type="protein sequence ID" value="JAT32288.1"/>
    <property type="molecule type" value="Transcribed_RNA"/>
</dbReference>
<evidence type="ECO:0000313" key="9">
    <source>
        <dbReference type="EMBL" id="JAT32288.1"/>
    </source>
</evidence>
<feature type="chain" id="PRO_5008447415" description="Metalloendopeptidase" evidence="7">
    <location>
        <begin position="22"/>
        <end position="292"/>
    </location>
</feature>
<feature type="signal peptide" evidence="7">
    <location>
        <begin position="1"/>
        <end position="21"/>
    </location>
</feature>
<name>A0A1B6M8P9_9HEMI</name>
<keyword evidence="7" id="KW-0732">Signal</keyword>
<evidence type="ECO:0000256" key="3">
    <source>
        <dbReference type="ARBA" id="ARBA00022801"/>
    </source>
</evidence>
<accession>A0A1B6M8P9</accession>
<feature type="domain" description="Peptidase M12A" evidence="8">
    <location>
        <begin position="48"/>
        <end position="249"/>
    </location>
</feature>
<organism evidence="9">
    <name type="scientific">Graphocephala atropunctata</name>
    <dbReference type="NCBI Taxonomy" id="36148"/>
    <lineage>
        <taxon>Eukaryota</taxon>
        <taxon>Metazoa</taxon>
        <taxon>Ecdysozoa</taxon>
        <taxon>Arthropoda</taxon>
        <taxon>Hexapoda</taxon>
        <taxon>Insecta</taxon>
        <taxon>Pterygota</taxon>
        <taxon>Neoptera</taxon>
        <taxon>Paraneoptera</taxon>
        <taxon>Hemiptera</taxon>
        <taxon>Auchenorrhyncha</taxon>
        <taxon>Membracoidea</taxon>
        <taxon>Cicadellidae</taxon>
        <taxon>Cicadellinae</taxon>
        <taxon>Cicadellini</taxon>
        <taxon>Graphocephala</taxon>
    </lineage>
</organism>
<keyword evidence="2 6" id="KW-0479">Metal-binding</keyword>
<feature type="disulfide bond" evidence="6">
    <location>
        <begin position="93"/>
        <end position="248"/>
    </location>
</feature>
<evidence type="ECO:0000256" key="2">
    <source>
        <dbReference type="ARBA" id="ARBA00022723"/>
    </source>
</evidence>
<sequence length="292" mass="34144">MLTLPYMVAVIFAIFIVSAFSQGTPTTEKGENNASILQGIDDDFEHRSFIDDPEYQWPHRGEFVVVPFETNNLEPRVENLLYHYIDIFKNQTCIRWIPRTNEVDYVAFEPGYDVNGKLTDRCWAQAIGRTGGRIYIKVNSRCMSLGSTYEYLAAMPHEMMHTLGFTHEQQRRDSRCYVNFSESILQTDVINTQIFTYTSTSISFPYDFQSIMHYELPGDIFSREGEVIGAIGNEPSWQDWWKINYMYCGAQHMCTSDLFKEKCNQHYERLRKCKAEGLLEYYTSDHSILYEK</sequence>
<keyword evidence="4 6" id="KW-0862">Zinc</keyword>
<comment type="caution">
    <text evidence="6">Lacks conserved residue(s) required for the propagation of feature annotation.</text>
</comment>
<dbReference type="GO" id="GO:0004222">
    <property type="term" value="F:metalloendopeptidase activity"/>
    <property type="evidence" value="ECO:0007669"/>
    <property type="project" value="UniProtKB-UniRule"/>
</dbReference>
<evidence type="ECO:0000259" key="8">
    <source>
        <dbReference type="PROSITE" id="PS51864"/>
    </source>
</evidence>
<dbReference type="InterPro" id="IPR001506">
    <property type="entry name" value="Peptidase_M12A"/>
</dbReference>
<feature type="binding site" evidence="6">
    <location>
        <position position="167"/>
    </location>
    <ligand>
        <name>Zn(2+)</name>
        <dbReference type="ChEBI" id="CHEBI:29105"/>
        <note>catalytic</note>
    </ligand>
</feature>
<evidence type="ECO:0000256" key="1">
    <source>
        <dbReference type="ARBA" id="ARBA00022670"/>
    </source>
</evidence>